<dbReference type="PANTHER" id="PTHR42756:SF1">
    <property type="entry name" value="TRANSCRIPTIONAL REPRESSOR OF EMRAB OPERON"/>
    <property type="match status" value="1"/>
</dbReference>
<sequence length="145" mass="16355">MKMTEPILHTPYSDLIREIGLKLKSSADARLNELGLNSAQGRMIGYIYENQDKGVIQKDLAEQFKRRGASITSMLQGLEKKGYIARVTHEKDERQKKLTVLEKGVILVEEFNLMFSDVEAGITRQLSKEEASTLLSLLSKVNQSL</sequence>
<dbReference type="SUPFAM" id="SSF46785">
    <property type="entry name" value="Winged helix' DNA-binding domain"/>
    <property type="match status" value="1"/>
</dbReference>
<keyword evidence="1" id="KW-0805">Transcription regulation</keyword>
<dbReference type="PRINTS" id="PR00598">
    <property type="entry name" value="HTHMARR"/>
</dbReference>
<evidence type="ECO:0000259" key="4">
    <source>
        <dbReference type="PROSITE" id="PS50995"/>
    </source>
</evidence>
<dbReference type="EMBL" id="WHOB01000048">
    <property type="protein sequence ID" value="NOU80485.1"/>
    <property type="molecule type" value="Genomic_DNA"/>
</dbReference>
<evidence type="ECO:0000313" key="6">
    <source>
        <dbReference type="Proteomes" id="UP000596857"/>
    </source>
</evidence>
<proteinExistence type="predicted"/>
<evidence type="ECO:0000256" key="2">
    <source>
        <dbReference type="ARBA" id="ARBA00023125"/>
    </source>
</evidence>
<organism evidence="5 6">
    <name type="scientific">Paenibacillus phytohabitans</name>
    <dbReference type="NCBI Taxonomy" id="2654978"/>
    <lineage>
        <taxon>Bacteria</taxon>
        <taxon>Bacillati</taxon>
        <taxon>Bacillota</taxon>
        <taxon>Bacilli</taxon>
        <taxon>Bacillales</taxon>
        <taxon>Paenibacillaceae</taxon>
        <taxon>Paenibacillus</taxon>
    </lineage>
</organism>
<dbReference type="InterPro" id="IPR036388">
    <property type="entry name" value="WH-like_DNA-bd_sf"/>
</dbReference>
<accession>A0ABX1YHJ1</accession>
<dbReference type="PANTHER" id="PTHR42756">
    <property type="entry name" value="TRANSCRIPTIONAL REGULATOR, MARR"/>
    <property type="match status" value="1"/>
</dbReference>
<evidence type="ECO:0000256" key="1">
    <source>
        <dbReference type="ARBA" id="ARBA00023015"/>
    </source>
</evidence>
<name>A0ABX1YHJ1_9BACL</name>
<gene>
    <name evidence="5" type="ORF">GC101_16580</name>
</gene>
<dbReference type="Proteomes" id="UP000596857">
    <property type="component" value="Unassembled WGS sequence"/>
</dbReference>
<dbReference type="PROSITE" id="PS50995">
    <property type="entry name" value="HTH_MARR_2"/>
    <property type="match status" value="1"/>
</dbReference>
<dbReference type="InterPro" id="IPR036390">
    <property type="entry name" value="WH_DNA-bd_sf"/>
</dbReference>
<comment type="caution">
    <text evidence="5">The sequence shown here is derived from an EMBL/GenBank/DDBJ whole genome shotgun (WGS) entry which is preliminary data.</text>
</comment>
<evidence type="ECO:0000313" key="5">
    <source>
        <dbReference type="EMBL" id="NOU80485.1"/>
    </source>
</evidence>
<dbReference type="InterPro" id="IPR000835">
    <property type="entry name" value="HTH_MarR-typ"/>
</dbReference>
<reference evidence="5 6" key="1">
    <citation type="submission" date="2019-10" db="EMBL/GenBank/DDBJ databases">
        <title>Description of Paenibacillus terricola sp. nov.</title>
        <authorList>
            <person name="Carlier A."/>
            <person name="Qi S."/>
        </authorList>
    </citation>
    <scope>NUCLEOTIDE SEQUENCE [LARGE SCALE GENOMIC DNA]</scope>
    <source>
        <strain evidence="5 6">LMG 31459</strain>
    </source>
</reference>
<keyword evidence="2" id="KW-0238">DNA-binding</keyword>
<evidence type="ECO:0000256" key="3">
    <source>
        <dbReference type="ARBA" id="ARBA00023163"/>
    </source>
</evidence>
<keyword evidence="3" id="KW-0804">Transcription</keyword>
<dbReference type="SMART" id="SM00347">
    <property type="entry name" value="HTH_MARR"/>
    <property type="match status" value="1"/>
</dbReference>
<dbReference type="Gene3D" id="1.10.10.10">
    <property type="entry name" value="Winged helix-like DNA-binding domain superfamily/Winged helix DNA-binding domain"/>
    <property type="match status" value="1"/>
</dbReference>
<protein>
    <submittedName>
        <fullName evidence="5">MarR family transcriptional regulator</fullName>
    </submittedName>
</protein>
<dbReference type="Pfam" id="PF12802">
    <property type="entry name" value="MarR_2"/>
    <property type="match status" value="1"/>
</dbReference>
<feature type="domain" description="HTH marR-type" evidence="4">
    <location>
        <begin position="9"/>
        <end position="143"/>
    </location>
</feature>
<keyword evidence="6" id="KW-1185">Reference proteome</keyword>